<organism evidence="1 2">
    <name type="scientific">Myotis myotis</name>
    <name type="common">Greater mouse-eared bat</name>
    <name type="synonym">Vespertilio myotis</name>
    <dbReference type="NCBI Taxonomy" id="51298"/>
    <lineage>
        <taxon>Eukaryota</taxon>
        <taxon>Metazoa</taxon>
        <taxon>Chordata</taxon>
        <taxon>Craniata</taxon>
        <taxon>Vertebrata</taxon>
        <taxon>Euteleostomi</taxon>
        <taxon>Mammalia</taxon>
        <taxon>Eutheria</taxon>
        <taxon>Laurasiatheria</taxon>
        <taxon>Chiroptera</taxon>
        <taxon>Yangochiroptera</taxon>
        <taxon>Vespertilionidae</taxon>
        <taxon>Myotis</taxon>
    </lineage>
</organism>
<dbReference type="Proteomes" id="UP000527355">
    <property type="component" value="Unassembled WGS sequence"/>
</dbReference>
<sequence length="133" mass="14291">MGGVTASAAGPPWGGKEWRPVRNAAGTIQVDLRLKCLPNPLLCAEGKSSHCLGLGKHSAPLSLRSFHFSSLLNISPAVVILLLDLSSLLKVLQMPPPLFSPLTPAPYHTSTPRPSPHYCLCPWAMHICVKFFG</sequence>
<keyword evidence="2" id="KW-1185">Reference proteome</keyword>
<evidence type="ECO:0000313" key="1">
    <source>
        <dbReference type="EMBL" id="KAF6336820.1"/>
    </source>
</evidence>
<comment type="caution">
    <text evidence="1">The sequence shown here is derived from an EMBL/GenBank/DDBJ whole genome shotgun (WGS) entry which is preliminary data.</text>
</comment>
<dbReference type="EMBL" id="JABWUV010000008">
    <property type="protein sequence ID" value="KAF6336820.1"/>
    <property type="molecule type" value="Genomic_DNA"/>
</dbReference>
<dbReference type="AlphaFoldDB" id="A0A7J7WHY7"/>
<gene>
    <name evidence="1" type="ORF">mMyoMyo1_012039</name>
</gene>
<name>A0A7J7WHY7_MYOMY</name>
<evidence type="ECO:0000313" key="2">
    <source>
        <dbReference type="Proteomes" id="UP000527355"/>
    </source>
</evidence>
<proteinExistence type="predicted"/>
<accession>A0A7J7WHY7</accession>
<reference evidence="1 2" key="1">
    <citation type="journal article" date="2020" name="Nature">
        <title>Six reference-quality genomes reveal evolution of bat adaptations.</title>
        <authorList>
            <person name="Jebb D."/>
            <person name="Huang Z."/>
            <person name="Pippel M."/>
            <person name="Hughes G.M."/>
            <person name="Lavrichenko K."/>
            <person name="Devanna P."/>
            <person name="Winkler S."/>
            <person name="Jermiin L.S."/>
            <person name="Skirmuntt E.C."/>
            <person name="Katzourakis A."/>
            <person name="Burkitt-Gray L."/>
            <person name="Ray D.A."/>
            <person name="Sullivan K.A.M."/>
            <person name="Roscito J.G."/>
            <person name="Kirilenko B.M."/>
            <person name="Davalos L.M."/>
            <person name="Corthals A.P."/>
            <person name="Power M.L."/>
            <person name="Jones G."/>
            <person name="Ransome R.D."/>
            <person name="Dechmann D.K.N."/>
            <person name="Locatelli A.G."/>
            <person name="Puechmaille S.J."/>
            <person name="Fedrigo O."/>
            <person name="Jarvis E.D."/>
            <person name="Hiller M."/>
            <person name="Vernes S.C."/>
            <person name="Myers E.W."/>
            <person name="Teeling E.C."/>
        </authorList>
    </citation>
    <scope>NUCLEOTIDE SEQUENCE [LARGE SCALE GENOMIC DNA]</scope>
    <source>
        <strain evidence="1">MMyoMyo1</strain>
        <tissue evidence="1">Flight muscle</tissue>
    </source>
</reference>
<protein>
    <submittedName>
        <fullName evidence="1">Uncharacterized protein</fullName>
    </submittedName>
</protein>